<proteinExistence type="predicted"/>
<protein>
    <submittedName>
        <fullName evidence="2">Type II toxin-antitoxin system VapC family toxin</fullName>
    </submittedName>
</protein>
<accession>A0ABS9K9L0</accession>
<dbReference type="CDD" id="cd09874">
    <property type="entry name" value="PIN_MT3492-like"/>
    <property type="match status" value="1"/>
</dbReference>
<feature type="domain" description="PIN" evidence="1">
    <location>
        <begin position="1"/>
        <end position="126"/>
    </location>
</feature>
<dbReference type="InterPro" id="IPR002716">
    <property type="entry name" value="PIN_dom"/>
</dbReference>
<gene>
    <name evidence="2" type="ORF">L6773_03055</name>
</gene>
<dbReference type="EMBL" id="JAKLWS010000002">
    <property type="protein sequence ID" value="MCG2587531.1"/>
    <property type="molecule type" value="Genomic_DNA"/>
</dbReference>
<dbReference type="RefSeq" id="WP_237852375.1">
    <property type="nucleotide sequence ID" value="NZ_JAKLWS010000002.1"/>
</dbReference>
<evidence type="ECO:0000313" key="2">
    <source>
        <dbReference type="EMBL" id="MCG2587531.1"/>
    </source>
</evidence>
<evidence type="ECO:0000313" key="3">
    <source>
        <dbReference type="Proteomes" id="UP001165366"/>
    </source>
</evidence>
<dbReference type="Pfam" id="PF01850">
    <property type="entry name" value="PIN"/>
    <property type="match status" value="1"/>
</dbReference>
<organism evidence="2 3">
    <name type="scientific">Rhodohalobacter sulfatireducens</name>
    <dbReference type="NCBI Taxonomy" id="2911366"/>
    <lineage>
        <taxon>Bacteria</taxon>
        <taxon>Pseudomonadati</taxon>
        <taxon>Balneolota</taxon>
        <taxon>Balneolia</taxon>
        <taxon>Balneolales</taxon>
        <taxon>Balneolaceae</taxon>
        <taxon>Rhodohalobacter</taxon>
    </lineage>
</organism>
<reference evidence="2" key="1">
    <citation type="submission" date="2022-01" db="EMBL/GenBank/DDBJ databases">
        <authorList>
            <person name="Wang Y."/>
        </authorList>
    </citation>
    <scope>NUCLEOTIDE SEQUENCE</scope>
    <source>
        <strain evidence="2">WB101</strain>
    </source>
</reference>
<keyword evidence="3" id="KW-1185">Reference proteome</keyword>
<evidence type="ECO:0000259" key="1">
    <source>
        <dbReference type="Pfam" id="PF01850"/>
    </source>
</evidence>
<sequence>MYVDTSCLVAYYLPEPKSELVQYKFQEADQVFISWITDVEILSAVKKKERMNEISSRDVDNAFQLFKNHRENGLFNVIELTPAIFKSAEFVLQTSSTALRTLDSIHLGITNELKLELFTFDQVLLKSAEKLNVRLTKM</sequence>
<dbReference type="Proteomes" id="UP001165366">
    <property type="component" value="Unassembled WGS sequence"/>
</dbReference>
<dbReference type="SUPFAM" id="SSF88723">
    <property type="entry name" value="PIN domain-like"/>
    <property type="match status" value="1"/>
</dbReference>
<reference evidence="2" key="2">
    <citation type="submission" date="2024-05" db="EMBL/GenBank/DDBJ databases">
        <title>Rhodohalobacter halophilus gen. nov., sp. nov., a moderately halophilic member of the family Balneolaceae.</title>
        <authorList>
            <person name="Xia J."/>
        </authorList>
    </citation>
    <scope>NUCLEOTIDE SEQUENCE</scope>
    <source>
        <strain evidence="2">WB101</strain>
    </source>
</reference>
<dbReference type="InterPro" id="IPR029060">
    <property type="entry name" value="PIN-like_dom_sf"/>
</dbReference>
<dbReference type="Gene3D" id="3.40.50.1010">
    <property type="entry name" value="5'-nuclease"/>
    <property type="match status" value="1"/>
</dbReference>
<comment type="caution">
    <text evidence="2">The sequence shown here is derived from an EMBL/GenBank/DDBJ whole genome shotgun (WGS) entry which is preliminary data.</text>
</comment>
<name>A0ABS9K9L0_9BACT</name>